<dbReference type="GeneID" id="59053011"/>
<protein>
    <submittedName>
        <fullName evidence="1">Uncharacterized protein</fullName>
    </submittedName>
</protein>
<evidence type="ECO:0000313" key="2">
    <source>
        <dbReference type="Proteomes" id="UP000054928"/>
    </source>
</evidence>
<proteinExistence type="predicted"/>
<keyword evidence="2" id="KW-1185">Reference proteome</keyword>
<dbReference type="EMBL" id="CCYD01000321">
    <property type="protein sequence ID" value="CEG38243.1"/>
    <property type="molecule type" value="Genomic_DNA"/>
</dbReference>
<organism evidence="1 2">
    <name type="scientific">Plasmopara halstedii</name>
    <name type="common">Downy mildew of sunflower</name>
    <dbReference type="NCBI Taxonomy" id="4781"/>
    <lineage>
        <taxon>Eukaryota</taxon>
        <taxon>Sar</taxon>
        <taxon>Stramenopiles</taxon>
        <taxon>Oomycota</taxon>
        <taxon>Peronosporomycetes</taxon>
        <taxon>Peronosporales</taxon>
        <taxon>Peronosporaceae</taxon>
        <taxon>Plasmopara</taxon>
    </lineage>
</organism>
<reference evidence="2" key="1">
    <citation type="submission" date="2014-09" db="EMBL/GenBank/DDBJ databases">
        <authorList>
            <person name="Sharma Rahul"/>
            <person name="Thines Marco"/>
        </authorList>
    </citation>
    <scope>NUCLEOTIDE SEQUENCE [LARGE SCALE GENOMIC DNA]</scope>
</reference>
<evidence type="ECO:0000313" key="1">
    <source>
        <dbReference type="EMBL" id="CEG38243.1"/>
    </source>
</evidence>
<dbReference type="Proteomes" id="UP000054928">
    <property type="component" value="Unassembled WGS sequence"/>
</dbReference>
<dbReference type="AlphaFoldDB" id="A0A0N7L4B9"/>
<sequence length="77" mass="8979">MYETEDVVDVEYTDYTTSLDINHFESIVTDPGVEHEDTDERVTFHTSNFIIKLKASMQDNKNLGYEYVADLILWISL</sequence>
<dbReference type="RefSeq" id="XP_036263068.1">
    <property type="nucleotide sequence ID" value="XM_036407360.1"/>
</dbReference>
<accession>A0A0N7L4B9</accession>
<name>A0A0N7L4B9_PLAHL</name>